<evidence type="ECO:0000256" key="2">
    <source>
        <dbReference type="ARBA" id="ARBA00022448"/>
    </source>
</evidence>
<feature type="transmembrane region" description="Helical" evidence="7">
    <location>
        <begin position="186"/>
        <end position="203"/>
    </location>
</feature>
<keyword evidence="6 7" id="KW-0472">Membrane</keyword>
<dbReference type="GO" id="GO:0005886">
    <property type="term" value="C:plasma membrane"/>
    <property type="evidence" value="ECO:0007669"/>
    <property type="project" value="UniProtKB-SubCell"/>
</dbReference>
<evidence type="ECO:0000313" key="9">
    <source>
        <dbReference type="Proteomes" id="UP000192132"/>
    </source>
</evidence>
<evidence type="ECO:0000256" key="5">
    <source>
        <dbReference type="ARBA" id="ARBA00022989"/>
    </source>
</evidence>
<feature type="transmembrane region" description="Helical" evidence="7">
    <location>
        <begin position="155"/>
        <end position="180"/>
    </location>
</feature>
<dbReference type="Gene3D" id="1.20.1250.20">
    <property type="entry name" value="MFS general substrate transporter like domains"/>
    <property type="match status" value="1"/>
</dbReference>
<feature type="transmembrane region" description="Helical" evidence="7">
    <location>
        <begin position="269"/>
        <end position="287"/>
    </location>
</feature>
<keyword evidence="4 7" id="KW-0812">Transmembrane</keyword>
<dbReference type="Pfam" id="PF07690">
    <property type="entry name" value="MFS_1"/>
    <property type="match status" value="1"/>
</dbReference>
<feature type="transmembrane region" description="Helical" evidence="7">
    <location>
        <begin position="21"/>
        <end position="45"/>
    </location>
</feature>
<dbReference type="PANTHER" id="PTHR23513:SF9">
    <property type="entry name" value="ENTEROBACTIN EXPORTER ENTS"/>
    <property type="match status" value="1"/>
</dbReference>
<keyword evidence="2" id="KW-0813">Transport</keyword>
<feature type="transmembrane region" description="Helical" evidence="7">
    <location>
        <begin position="232"/>
        <end position="257"/>
    </location>
</feature>
<dbReference type="PANTHER" id="PTHR23513">
    <property type="entry name" value="INTEGRAL MEMBRANE EFFLUX PROTEIN-RELATED"/>
    <property type="match status" value="1"/>
</dbReference>
<organism evidence="8 9">
    <name type="scientific">Alkanindiges hydrocarboniclasticus</name>
    <dbReference type="NCBI Taxonomy" id="1907941"/>
    <lineage>
        <taxon>Bacteria</taxon>
        <taxon>Pseudomonadati</taxon>
        <taxon>Pseudomonadota</taxon>
        <taxon>Gammaproteobacteria</taxon>
        <taxon>Moraxellales</taxon>
        <taxon>Moraxellaceae</taxon>
        <taxon>Alkanindiges</taxon>
    </lineage>
</organism>
<reference evidence="8 9" key="1">
    <citation type="submission" date="2016-10" db="EMBL/GenBank/DDBJ databases">
        <title>Draft Genome sequence of Alkanindiges sp. strain H1.</title>
        <authorList>
            <person name="Subhash Y."/>
            <person name="Lee S."/>
        </authorList>
    </citation>
    <scope>NUCLEOTIDE SEQUENCE [LARGE SCALE GENOMIC DNA]</scope>
    <source>
        <strain evidence="8 9">H1</strain>
    </source>
</reference>
<evidence type="ECO:0000256" key="6">
    <source>
        <dbReference type="ARBA" id="ARBA00023136"/>
    </source>
</evidence>
<comment type="subcellular location">
    <subcellularLocation>
        <location evidence="1">Cell membrane</location>
        <topology evidence="1">Multi-pass membrane protein</topology>
    </subcellularLocation>
</comment>
<gene>
    <name evidence="8" type="ORF">BKE30_01550</name>
</gene>
<proteinExistence type="predicted"/>
<keyword evidence="9" id="KW-1185">Reference proteome</keyword>
<evidence type="ECO:0000313" key="8">
    <source>
        <dbReference type="EMBL" id="ONG41983.1"/>
    </source>
</evidence>
<dbReference type="SUPFAM" id="SSF103473">
    <property type="entry name" value="MFS general substrate transporter"/>
    <property type="match status" value="1"/>
</dbReference>
<dbReference type="GO" id="GO:0022857">
    <property type="term" value="F:transmembrane transporter activity"/>
    <property type="evidence" value="ECO:0007669"/>
    <property type="project" value="InterPro"/>
</dbReference>
<dbReference type="STRING" id="1907941.BKE30_01550"/>
<dbReference type="OrthoDB" id="7283966at2"/>
<evidence type="ECO:0000256" key="1">
    <source>
        <dbReference type="ARBA" id="ARBA00004651"/>
    </source>
</evidence>
<dbReference type="AlphaFoldDB" id="A0A1S8CZS6"/>
<name>A0A1S8CZS6_9GAMM</name>
<evidence type="ECO:0000256" key="7">
    <source>
        <dbReference type="SAM" id="Phobius"/>
    </source>
</evidence>
<dbReference type="EMBL" id="MLCN01000004">
    <property type="protein sequence ID" value="ONG41983.1"/>
    <property type="molecule type" value="Genomic_DNA"/>
</dbReference>
<evidence type="ECO:0000256" key="3">
    <source>
        <dbReference type="ARBA" id="ARBA00022475"/>
    </source>
</evidence>
<protein>
    <submittedName>
        <fullName evidence="8">MFS transporter</fullName>
    </submittedName>
</protein>
<dbReference type="RefSeq" id="WP_076876921.1">
    <property type="nucleotide sequence ID" value="NZ_MLCN01000004.1"/>
</dbReference>
<dbReference type="CDD" id="cd06173">
    <property type="entry name" value="MFS_MefA_like"/>
    <property type="match status" value="1"/>
</dbReference>
<keyword evidence="3" id="KW-1003">Cell membrane</keyword>
<feature type="transmembrane region" description="Helical" evidence="7">
    <location>
        <begin position="381"/>
        <end position="404"/>
    </location>
</feature>
<feature type="transmembrane region" description="Helical" evidence="7">
    <location>
        <begin position="115"/>
        <end position="134"/>
    </location>
</feature>
<dbReference type="Proteomes" id="UP000192132">
    <property type="component" value="Unassembled WGS sequence"/>
</dbReference>
<evidence type="ECO:0000256" key="4">
    <source>
        <dbReference type="ARBA" id="ARBA00022692"/>
    </source>
</evidence>
<comment type="caution">
    <text evidence="8">The sequence shown here is derived from an EMBL/GenBank/DDBJ whole genome shotgun (WGS) entry which is preliminary data.</text>
</comment>
<keyword evidence="5 7" id="KW-1133">Transmembrane helix</keyword>
<accession>A0A1S8CZS6</accession>
<feature type="transmembrane region" description="Helical" evidence="7">
    <location>
        <begin position="51"/>
        <end position="71"/>
    </location>
</feature>
<dbReference type="InterPro" id="IPR011701">
    <property type="entry name" value="MFS"/>
</dbReference>
<feature type="transmembrane region" description="Helical" evidence="7">
    <location>
        <begin position="299"/>
        <end position="328"/>
    </location>
</feature>
<sequence length="424" mass="46313">MPTPPVPHDTFAALRYRDFSIVTINQFCLTLAILMQEVIVAYALYHLTRDPLVLGFIGLAEAIPFIALSLWGGYFADRYNRQIIMQICMVLSLPLPLILSALFSSHENGDLTAQQLSMGVYGIIFLLGTIRGFYNPSVSSLKPFLVPRNLYPNAATWTTIGWQSAVVLGPVTGGLLLGYLGLHQTLYLVTGLLLVCSVLLTLLKRRRFPPIEHDSVLLSLSEGFRFIFKTKIIFWSISLDLVSVLFGGVIALLPIYADDILKVGAEGLGLLRAAPSVGALLMMVVLAKYPPTHHAWRNMLLAVAGFGVFTLVFAFSTTLWLSLLALALTGAFDSISVVIRQTILQIFPPENLRGRVAAVNGMFVSSSNELGAFESGVAARYLTVIPATILGGSITLLVAALTYFKTRDLLNVDVEHSKPVEVKE</sequence>
<feature type="transmembrane region" description="Helical" evidence="7">
    <location>
        <begin position="83"/>
        <end position="103"/>
    </location>
</feature>
<dbReference type="InterPro" id="IPR036259">
    <property type="entry name" value="MFS_trans_sf"/>
</dbReference>